<dbReference type="PROSITE" id="PS51372">
    <property type="entry name" value="PRD_2"/>
    <property type="match status" value="1"/>
</dbReference>
<keyword evidence="4" id="KW-0804">Transcription</keyword>
<dbReference type="Gene3D" id="1.10.1790.10">
    <property type="entry name" value="PRD domain"/>
    <property type="match status" value="1"/>
</dbReference>
<dbReference type="InterPro" id="IPR036634">
    <property type="entry name" value="PRD_sf"/>
</dbReference>
<evidence type="ECO:0000256" key="2">
    <source>
        <dbReference type="ARBA" id="ARBA00022737"/>
    </source>
</evidence>
<evidence type="ECO:0000256" key="3">
    <source>
        <dbReference type="ARBA" id="ARBA00023015"/>
    </source>
</evidence>
<organism evidence="7 8">
    <name type="scientific">Paenibacillus oralis</name>
    <dbReference type="NCBI Taxonomy" id="2490856"/>
    <lineage>
        <taxon>Bacteria</taxon>
        <taxon>Bacillati</taxon>
        <taxon>Bacillota</taxon>
        <taxon>Bacilli</taxon>
        <taxon>Bacillales</taxon>
        <taxon>Paenibacillaceae</taxon>
        <taxon>Paenibacillus</taxon>
    </lineage>
</organism>
<comment type="caution">
    <text evidence="7">The sequence shown here is derived from an EMBL/GenBank/DDBJ whole genome shotgun (WGS) entry which is preliminary data.</text>
</comment>
<dbReference type="PANTHER" id="PTHR30185">
    <property type="entry name" value="CRYPTIC BETA-GLUCOSIDE BGL OPERON ANTITERMINATOR"/>
    <property type="match status" value="1"/>
</dbReference>
<dbReference type="Gene3D" id="1.10.10.10">
    <property type="entry name" value="Winged helix-like DNA-binding domain superfamily/Winged helix DNA-binding domain"/>
    <property type="match status" value="1"/>
</dbReference>
<accession>A0A3P3U3V4</accession>
<dbReference type="SUPFAM" id="SSF52794">
    <property type="entry name" value="PTS system IIB component-like"/>
    <property type="match status" value="1"/>
</dbReference>
<reference evidence="7 8" key="1">
    <citation type="submission" date="2018-11" db="EMBL/GenBank/DDBJ databases">
        <title>Genome sequencing of Paenibacillus sp. KCOM 3021 (= ChDC PVNT-B20).</title>
        <authorList>
            <person name="Kook J.-K."/>
            <person name="Park S.-N."/>
            <person name="Lim Y.K."/>
        </authorList>
    </citation>
    <scope>NUCLEOTIDE SEQUENCE [LARGE SCALE GENOMIC DNA]</scope>
    <source>
        <strain evidence="7 8">KCOM 3021</strain>
    </source>
</reference>
<feature type="domain" description="PTS EIIB type-2" evidence="5">
    <location>
        <begin position="428"/>
        <end position="517"/>
    </location>
</feature>
<dbReference type="PROSITE" id="PS51099">
    <property type="entry name" value="PTS_EIIB_TYPE_2"/>
    <property type="match status" value="1"/>
</dbReference>
<gene>
    <name evidence="7" type="ORF">EHV15_16595</name>
</gene>
<dbReference type="CDD" id="cd05568">
    <property type="entry name" value="PTS_IIB_bgl_like"/>
    <property type="match status" value="1"/>
</dbReference>
<dbReference type="GO" id="GO:0008982">
    <property type="term" value="F:protein-N(PI)-phosphohistidine-sugar phosphotransferase activity"/>
    <property type="evidence" value="ECO:0007669"/>
    <property type="project" value="InterPro"/>
</dbReference>
<dbReference type="GO" id="GO:0009401">
    <property type="term" value="P:phosphoenolpyruvate-dependent sugar phosphotransferase system"/>
    <property type="evidence" value="ECO:0007669"/>
    <property type="project" value="InterPro"/>
</dbReference>
<evidence type="ECO:0000313" key="7">
    <source>
        <dbReference type="EMBL" id="RRJ64359.1"/>
    </source>
</evidence>
<dbReference type="Gene3D" id="3.40.50.2300">
    <property type="match status" value="1"/>
</dbReference>
<dbReference type="OrthoDB" id="9776005at2"/>
<dbReference type="InterPro" id="IPR036388">
    <property type="entry name" value="WH-like_DNA-bd_sf"/>
</dbReference>
<dbReference type="PANTHER" id="PTHR30185:SF18">
    <property type="entry name" value="TRANSCRIPTIONAL REGULATOR MTLR"/>
    <property type="match status" value="1"/>
</dbReference>
<evidence type="ECO:0000256" key="4">
    <source>
        <dbReference type="ARBA" id="ARBA00023163"/>
    </source>
</evidence>
<keyword evidence="2" id="KW-0677">Repeat</keyword>
<evidence type="ECO:0000256" key="1">
    <source>
        <dbReference type="ARBA" id="ARBA00022679"/>
    </source>
</evidence>
<evidence type="ECO:0000259" key="6">
    <source>
        <dbReference type="PROSITE" id="PS51372"/>
    </source>
</evidence>
<sequence>MALVTRSRALLKKILYAPGPLRIKDFAAEFGVSERTIKYDVGSIRLWLVDQGMELKSKPSQGIWIECTEEKRKKLLEQLGHGGDEVFLSQSERVSSITLDLLLADDCLTIGRLAEKNAVSRNTALADLAVIEPFLADWSLRIERSASGIQVTGAEKQRWFVLEKIIQDLLDGNDMFRIVAAVAEARKPNHYFNQVLKSFLDSVDHLDLVFATVGSLVKETERELGVLLSDQCIIGVFIRLCIIISRRSHGWHGREQGTFDFPGTLDGNRGIFAVFRKRLTKLGEETGTRFPESDIWFVCLQALAMISAAPDNQHFAGEVLPDSFSITRRMIQEVGEGLNLPFSEYPDLFTDLLAHISNKLTEYSYGVIEPNPMLHEIRRAYRVMFDQVKAAGIKVFGVYRIYLTDGDVAFMTLHFQNAYERMHGQRKVNALVVCGTGRGSSRLLKTVIENNLKNVSVGGTCSVMELHKTLRQGGHDLVISVLPVNVAVPSVLVSAIPGEADFKNIQQQVGEILKAEQTNQALGSGVKACKKGSGPAHLQMDDPYAVQAWFQNLVFQGFELSRQIVSSVGGHFAAERVEALTLHCIFLMQRTAFGIQYREENSWAARLEGEQPLRDRLLDILQERQIEVTESELQAILKYLE</sequence>
<dbReference type="InterPro" id="IPR050661">
    <property type="entry name" value="BglG_antiterminators"/>
</dbReference>
<dbReference type="AlphaFoldDB" id="A0A3P3U3V4"/>
<dbReference type="Pfam" id="PF00874">
    <property type="entry name" value="PRD"/>
    <property type="match status" value="1"/>
</dbReference>
<dbReference type="SUPFAM" id="SSF63520">
    <property type="entry name" value="PTS-regulatory domain, PRD"/>
    <property type="match status" value="1"/>
</dbReference>
<dbReference type="InterPro" id="IPR036095">
    <property type="entry name" value="PTS_EIIB-like_sf"/>
</dbReference>
<feature type="domain" description="PRD" evidence="6">
    <location>
        <begin position="318"/>
        <end position="425"/>
    </location>
</feature>
<protein>
    <submittedName>
        <fullName evidence="7">PRD domain-containing protein</fullName>
    </submittedName>
</protein>
<keyword evidence="3" id="KW-0805">Transcription regulation</keyword>
<dbReference type="InterPro" id="IPR013011">
    <property type="entry name" value="PTS_EIIB_2"/>
</dbReference>
<dbReference type="RefSeq" id="WP_128632171.1">
    <property type="nucleotide sequence ID" value="NZ_RRCN01000001.1"/>
</dbReference>
<proteinExistence type="predicted"/>
<name>A0A3P3U3V4_9BACL</name>
<dbReference type="Proteomes" id="UP000267017">
    <property type="component" value="Unassembled WGS sequence"/>
</dbReference>
<keyword evidence="8" id="KW-1185">Reference proteome</keyword>
<evidence type="ECO:0000259" key="5">
    <source>
        <dbReference type="PROSITE" id="PS51099"/>
    </source>
</evidence>
<keyword evidence="1" id="KW-0808">Transferase</keyword>
<dbReference type="InterPro" id="IPR011608">
    <property type="entry name" value="PRD"/>
</dbReference>
<evidence type="ECO:0000313" key="8">
    <source>
        <dbReference type="Proteomes" id="UP000267017"/>
    </source>
</evidence>
<dbReference type="EMBL" id="RRCN01000001">
    <property type="protein sequence ID" value="RRJ64359.1"/>
    <property type="molecule type" value="Genomic_DNA"/>
</dbReference>
<dbReference type="GO" id="GO:0006355">
    <property type="term" value="P:regulation of DNA-templated transcription"/>
    <property type="evidence" value="ECO:0007669"/>
    <property type="project" value="InterPro"/>
</dbReference>